<keyword evidence="2 9" id="KW-0396">Initiation factor</keyword>
<dbReference type="PANTHER" id="PTHR10938">
    <property type="entry name" value="TRANSLATION INITIATION FACTOR IF-3"/>
    <property type="match status" value="1"/>
</dbReference>
<feature type="compositionally biased region" description="Low complexity" evidence="5">
    <location>
        <begin position="52"/>
        <end position="65"/>
    </location>
</feature>
<evidence type="ECO:0000256" key="3">
    <source>
        <dbReference type="ARBA" id="ARBA00022917"/>
    </source>
</evidence>
<comment type="caution">
    <text evidence="9">The sequence shown here is derived from an EMBL/GenBank/DDBJ whole genome shotgun (WGS) entry which is preliminary data.</text>
</comment>
<name>A0A2P6V570_9CHLO</name>
<dbReference type="PANTHER" id="PTHR10938:SF0">
    <property type="entry name" value="TRANSLATION INITIATION FACTOR IF-3, MITOCHONDRIAL"/>
    <property type="match status" value="1"/>
</dbReference>
<dbReference type="GO" id="GO:0043022">
    <property type="term" value="F:ribosome binding"/>
    <property type="evidence" value="ECO:0007669"/>
    <property type="project" value="TreeGrafter"/>
</dbReference>
<dbReference type="Gene3D" id="3.30.110.10">
    <property type="entry name" value="Translation initiation factor 3 (IF-3), C-terminal domain"/>
    <property type="match status" value="1"/>
</dbReference>
<evidence type="ECO:0000256" key="2">
    <source>
        <dbReference type="ARBA" id="ARBA00022540"/>
    </source>
</evidence>
<dbReference type="Proteomes" id="UP000239649">
    <property type="component" value="Unassembled WGS sequence"/>
</dbReference>
<protein>
    <submittedName>
        <fullName evidence="9">Translation initiation factor IF-3</fullName>
    </submittedName>
</protein>
<feature type="compositionally biased region" description="Low complexity" evidence="5">
    <location>
        <begin position="472"/>
        <end position="491"/>
    </location>
</feature>
<feature type="region of interest" description="Disordered" evidence="5">
    <location>
        <begin position="472"/>
        <end position="530"/>
    </location>
</feature>
<dbReference type="InterPro" id="IPR036788">
    <property type="entry name" value="T_IF-3_C_sf"/>
</dbReference>
<evidence type="ECO:0000259" key="8">
    <source>
        <dbReference type="Pfam" id="PF21373"/>
    </source>
</evidence>
<dbReference type="STRING" id="554055.A0A2P6V570"/>
<dbReference type="InterPro" id="IPR019814">
    <property type="entry name" value="Translation_initiation_fac_3_N"/>
</dbReference>
<dbReference type="InterPro" id="IPR036787">
    <property type="entry name" value="T_IF-3_N_sf"/>
</dbReference>
<dbReference type="Pfam" id="PF00707">
    <property type="entry name" value="IF3_C"/>
    <property type="match status" value="1"/>
</dbReference>
<dbReference type="GO" id="GO:0032790">
    <property type="term" value="P:ribosome disassembly"/>
    <property type="evidence" value="ECO:0007669"/>
    <property type="project" value="TreeGrafter"/>
</dbReference>
<dbReference type="NCBIfam" id="TIGR00168">
    <property type="entry name" value="infC"/>
    <property type="match status" value="1"/>
</dbReference>
<feature type="domain" description="Translation initiation factor 3 N-terminal" evidence="7">
    <location>
        <begin position="198"/>
        <end position="267"/>
    </location>
</feature>
<accession>A0A2P6V570</accession>
<dbReference type="InterPro" id="IPR001288">
    <property type="entry name" value="Translation_initiation_fac_3"/>
</dbReference>
<dbReference type="InterPro" id="IPR019815">
    <property type="entry name" value="Translation_initiation_fac_3_C"/>
</dbReference>
<keyword evidence="4" id="KW-0175">Coiled coil</keyword>
<keyword evidence="10" id="KW-1185">Reference proteome</keyword>
<feature type="compositionally biased region" description="Gly residues" evidence="5">
    <location>
        <begin position="66"/>
        <end position="164"/>
    </location>
</feature>
<feature type="domain" description="Translation initiation factor 3 C-terminal" evidence="6">
    <location>
        <begin position="276"/>
        <end position="362"/>
    </location>
</feature>
<dbReference type="EMBL" id="LHPF02000028">
    <property type="protein sequence ID" value="PSC69241.1"/>
    <property type="molecule type" value="Genomic_DNA"/>
</dbReference>
<feature type="region of interest" description="Disordered" evidence="5">
    <location>
        <begin position="38"/>
        <end position="192"/>
    </location>
</feature>
<dbReference type="Pfam" id="PF21373">
    <property type="entry name" value="ZNHIT3_C"/>
    <property type="match status" value="1"/>
</dbReference>
<evidence type="ECO:0000259" key="7">
    <source>
        <dbReference type="Pfam" id="PF05198"/>
    </source>
</evidence>
<feature type="compositionally biased region" description="Low complexity" evidence="5">
    <location>
        <begin position="515"/>
        <end position="530"/>
    </location>
</feature>
<dbReference type="InterPro" id="IPR048371">
    <property type="entry name" value="ZNHIT3_C"/>
</dbReference>
<dbReference type="SUPFAM" id="SSF54364">
    <property type="entry name" value="Translation initiation factor IF3, N-terminal domain"/>
    <property type="match status" value="1"/>
</dbReference>
<dbReference type="SUPFAM" id="SSF55200">
    <property type="entry name" value="Translation initiation factor IF3, C-terminal domain"/>
    <property type="match status" value="1"/>
</dbReference>
<evidence type="ECO:0000259" key="6">
    <source>
        <dbReference type="Pfam" id="PF00707"/>
    </source>
</evidence>
<evidence type="ECO:0000313" key="9">
    <source>
        <dbReference type="EMBL" id="PSC69241.1"/>
    </source>
</evidence>
<dbReference type="OrthoDB" id="21573at2759"/>
<evidence type="ECO:0000256" key="1">
    <source>
        <dbReference type="ARBA" id="ARBA00005439"/>
    </source>
</evidence>
<dbReference type="FunFam" id="3.30.110.10:FF:000001">
    <property type="entry name" value="Translation initiation factor IF-3"/>
    <property type="match status" value="1"/>
</dbReference>
<sequence>MQAALAAPCHSTPQTVAWFRPGAQPPSARQLRLTVCNSYSSDQPRPTGPGWTGSATGTTPRPTGPGYQGSGYQGRGGGGSSGGYQGRGGGSPTGYQGRGGGSPGGYQGRGGGAGYQGRGGGSPGGYQGRGTGAPGGYQGRGTGAPSGYQGRGAGAPGGYQGRGAGGDEERRFGGGRGGSFGGRGRGRGMRREEPIVPMNENIRAPEVRVLAEDKTPMGVMATEDALAEARALGIDMIMVVPDAVPPVVRLMEFSKYNYELEKANKEAKKKQREAVVETKELKLRPATDVHDYQVKVKAAQKFLAKGHRVKLTLQFRGREMEFQQLGREMFQRFVEDCGNAGIDVAIEQPPMMQGRQMNMVLGLKKELVMAFRGPPPHPAPAPLQRLDLQLEGLGAFQDGAAALKAGDPLCLQQLEGNRLACATRDGTPVGLVPADKRGLLSRGPWSGTVRSVKRQLVAAAAVAAAAEAAGGAGAAAQEDQEQQQQGDAAAAPPVEEEQHEEEQQGADQPADVEEPQAPAPAQQQAGPAQHQVVQVLVRFTPEEQRWERRGQDAQPEEEEAADVARLSADQLQALADNEEVRWMLRDERLQKVVAQVDGAPDRERALLRALQAPNFKEFADKVLGVVAPEAPQ</sequence>
<feature type="coiled-coil region" evidence="4">
    <location>
        <begin position="253"/>
        <end position="280"/>
    </location>
</feature>
<evidence type="ECO:0000256" key="4">
    <source>
        <dbReference type="SAM" id="Coils"/>
    </source>
</evidence>
<reference evidence="9 10" key="1">
    <citation type="journal article" date="2018" name="Plant J.">
        <title>Genome sequences of Chlorella sorokiniana UTEX 1602 and Micractinium conductrix SAG 241.80: implications to maltose excretion by a green alga.</title>
        <authorList>
            <person name="Arriola M.B."/>
            <person name="Velmurugan N."/>
            <person name="Zhang Y."/>
            <person name="Plunkett M.H."/>
            <person name="Hondzo H."/>
            <person name="Barney B.M."/>
        </authorList>
    </citation>
    <scope>NUCLEOTIDE SEQUENCE [LARGE SCALE GENOMIC DNA]</scope>
    <source>
        <strain evidence="9 10">SAG 241.80</strain>
    </source>
</reference>
<evidence type="ECO:0000313" key="10">
    <source>
        <dbReference type="Proteomes" id="UP000239649"/>
    </source>
</evidence>
<dbReference type="Gene3D" id="3.10.20.80">
    <property type="entry name" value="Translation initiation factor 3 (IF-3), N-terminal domain"/>
    <property type="match status" value="1"/>
</dbReference>
<evidence type="ECO:0000256" key="5">
    <source>
        <dbReference type="SAM" id="MobiDB-lite"/>
    </source>
</evidence>
<proteinExistence type="inferred from homology"/>
<keyword evidence="3" id="KW-0648">Protein biosynthesis</keyword>
<dbReference type="HAMAP" id="MF_00080">
    <property type="entry name" value="IF_3"/>
    <property type="match status" value="1"/>
</dbReference>
<feature type="compositionally biased region" description="Gly residues" evidence="5">
    <location>
        <begin position="174"/>
        <end position="183"/>
    </location>
</feature>
<organism evidence="9 10">
    <name type="scientific">Micractinium conductrix</name>
    <dbReference type="NCBI Taxonomy" id="554055"/>
    <lineage>
        <taxon>Eukaryota</taxon>
        <taxon>Viridiplantae</taxon>
        <taxon>Chlorophyta</taxon>
        <taxon>core chlorophytes</taxon>
        <taxon>Trebouxiophyceae</taxon>
        <taxon>Chlorellales</taxon>
        <taxon>Chlorellaceae</taxon>
        <taxon>Chlorella clade</taxon>
        <taxon>Micractinium</taxon>
    </lineage>
</organism>
<dbReference type="AlphaFoldDB" id="A0A2P6V570"/>
<feature type="compositionally biased region" description="Acidic residues" evidence="5">
    <location>
        <begin position="494"/>
        <end position="514"/>
    </location>
</feature>
<feature type="domain" description="Zinc finger HIT" evidence="8">
    <location>
        <begin position="570"/>
        <end position="626"/>
    </location>
</feature>
<dbReference type="GO" id="GO:0003743">
    <property type="term" value="F:translation initiation factor activity"/>
    <property type="evidence" value="ECO:0007669"/>
    <property type="project" value="UniProtKB-KW"/>
</dbReference>
<comment type="similarity">
    <text evidence="1">Belongs to the IF-3 family.</text>
</comment>
<dbReference type="Pfam" id="PF05198">
    <property type="entry name" value="IF3_N"/>
    <property type="match status" value="1"/>
</dbReference>
<dbReference type="GO" id="GO:0005737">
    <property type="term" value="C:cytoplasm"/>
    <property type="evidence" value="ECO:0007669"/>
    <property type="project" value="UniProtKB-ARBA"/>
</dbReference>
<gene>
    <name evidence="9" type="ORF">C2E20_7180</name>
</gene>